<dbReference type="PANTHER" id="PTHR43685">
    <property type="entry name" value="GLYCOSYLTRANSFERASE"/>
    <property type="match status" value="1"/>
</dbReference>
<dbReference type="Pfam" id="PF00535">
    <property type="entry name" value="Glycos_transf_2"/>
    <property type="match status" value="1"/>
</dbReference>
<dbReference type="InterPro" id="IPR050834">
    <property type="entry name" value="Glycosyltransf_2"/>
</dbReference>
<dbReference type="InterPro" id="IPR029044">
    <property type="entry name" value="Nucleotide-diphossugar_trans"/>
</dbReference>
<evidence type="ECO:0000259" key="1">
    <source>
        <dbReference type="Pfam" id="PF00535"/>
    </source>
</evidence>
<dbReference type="CDD" id="cd00761">
    <property type="entry name" value="Glyco_tranf_GTA_type"/>
    <property type="match status" value="1"/>
</dbReference>
<gene>
    <name evidence="2" type="ORF">FAK_05440</name>
</gene>
<dbReference type="InterPro" id="IPR001173">
    <property type="entry name" value="Glyco_trans_2-like"/>
</dbReference>
<keyword evidence="3" id="KW-1185">Reference proteome</keyword>
<name>A0AAU9E8L8_9BACT</name>
<dbReference type="AlphaFoldDB" id="A0AAU9E8L8"/>
<dbReference type="GO" id="GO:0016740">
    <property type="term" value="F:transferase activity"/>
    <property type="evidence" value="ECO:0007669"/>
    <property type="project" value="UniProtKB-KW"/>
</dbReference>
<dbReference type="PANTHER" id="PTHR43685:SF2">
    <property type="entry name" value="GLYCOSYLTRANSFERASE 2-LIKE DOMAIN-CONTAINING PROTEIN"/>
    <property type="match status" value="1"/>
</dbReference>
<evidence type="ECO:0000313" key="3">
    <source>
        <dbReference type="Proteomes" id="UP001366166"/>
    </source>
</evidence>
<dbReference type="RefSeq" id="WP_338605188.1">
    <property type="nucleotide sequence ID" value="NZ_AP028679.1"/>
</dbReference>
<proteinExistence type="predicted"/>
<dbReference type="Proteomes" id="UP001366166">
    <property type="component" value="Chromosome"/>
</dbReference>
<organism evidence="2 3">
    <name type="scientific">Desulfoferula mesophila</name>
    <dbReference type="NCBI Taxonomy" id="3058419"/>
    <lineage>
        <taxon>Bacteria</taxon>
        <taxon>Pseudomonadati</taxon>
        <taxon>Thermodesulfobacteriota</taxon>
        <taxon>Desulfarculia</taxon>
        <taxon>Desulfarculales</taxon>
        <taxon>Desulfarculaceae</taxon>
        <taxon>Desulfoferula</taxon>
    </lineage>
</organism>
<sequence length="238" mass="25765">MPSLAPLHDTSVIIPAYNAGKYLAEAIESVLAQQPPPREIIVVNDGSTDDTAAVARGFEQVTCLQQANQGIAGARNTGIGAASGEFLAFLDADDLWTSGKLQAQFAVLEQRPEVDMVFGLAEQFYSPEMSQVPQEPPPIQKGMVAGTCLIRRASFEKVGLFDTSYDVGEFIDWYARAQELGLVSHLVPRVLLRRRLHTTNTGILQGGKRADYARLLKAALDRRRAQAGGPATSDPEKA</sequence>
<keyword evidence="2" id="KW-0808">Transferase</keyword>
<reference evidence="3" key="1">
    <citation type="journal article" date="2023" name="Arch. Microbiol.">
        <title>Desulfoferula mesophilus gen. nov. sp. nov., a mesophilic sulfate-reducing bacterium isolated from a brackish lake sediment.</title>
        <authorList>
            <person name="Watanabe T."/>
            <person name="Yabe T."/>
            <person name="Tsuji J.M."/>
            <person name="Fukui M."/>
        </authorList>
    </citation>
    <scope>NUCLEOTIDE SEQUENCE [LARGE SCALE GENOMIC DNA]</scope>
    <source>
        <strain evidence="3">12FAK</strain>
    </source>
</reference>
<dbReference type="SUPFAM" id="SSF53448">
    <property type="entry name" value="Nucleotide-diphospho-sugar transferases"/>
    <property type="match status" value="1"/>
</dbReference>
<evidence type="ECO:0000313" key="2">
    <source>
        <dbReference type="EMBL" id="BEQ13478.1"/>
    </source>
</evidence>
<accession>A0AAU9E8L8</accession>
<dbReference type="KEGG" id="dmp:FAK_05440"/>
<dbReference type="EMBL" id="AP028679">
    <property type="protein sequence ID" value="BEQ13478.1"/>
    <property type="molecule type" value="Genomic_DNA"/>
</dbReference>
<protein>
    <submittedName>
        <fullName evidence="2">Glycosyl transferase family A</fullName>
    </submittedName>
</protein>
<dbReference type="Gene3D" id="3.90.550.10">
    <property type="entry name" value="Spore Coat Polysaccharide Biosynthesis Protein SpsA, Chain A"/>
    <property type="match status" value="1"/>
</dbReference>
<feature type="domain" description="Glycosyltransferase 2-like" evidence="1">
    <location>
        <begin position="11"/>
        <end position="114"/>
    </location>
</feature>